<reference evidence="2 4" key="1">
    <citation type="journal article" date="2020" name="Stud. Mycol.">
        <title>101 Dothideomycetes genomes: a test case for predicting lifestyles and emergence of pathogens.</title>
        <authorList>
            <person name="Haridas S."/>
            <person name="Albert R."/>
            <person name="Binder M."/>
            <person name="Bloem J."/>
            <person name="Labutti K."/>
            <person name="Salamov A."/>
            <person name="Andreopoulos B."/>
            <person name="Baker S."/>
            <person name="Barry K."/>
            <person name="Bills G."/>
            <person name="Bluhm B."/>
            <person name="Cannon C."/>
            <person name="Castanera R."/>
            <person name="Culley D."/>
            <person name="Daum C."/>
            <person name="Ezra D."/>
            <person name="Gonzalez J."/>
            <person name="Henrissat B."/>
            <person name="Kuo A."/>
            <person name="Liang C."/>
            <person name="Lipzen A."/>
            <person name="Lutzoni F."/>
            <person name="Magnuson J."/>
            <person name="Mondo S."/>
            <person name="Nolan M."/>
            <person name="Ohm R."/>
            <person name="Pangilinan J."/>
            <person name="Park H.-J."/>
            <person name="Ramirez L."/>
            <person name="Alfaro M."/>
            <person name="Sun H."/>
            <person name="Tritt A."/>
            <person name="Yoshinaga Y."/>
            <person name="Zwiers L.-H."/>
            <person name="Turgeon B."/>
            <person name="Goodwin S."/>
            <person name="Spatafora J."/>
            <person name="Crous P."/>
            <person name="Grigoriev I."/>
        </authorList>
    </citation>
    <scope>NUCLEOTIDE SEQUENCE</scope>
    <source>
        <strain evidence="2 4">CBS 304.34</strain>
    </source>
</reference>
<evidence type="ECO:0000256" key="1">
    <source>
        <dbReference type="SAM" id="Phobius"/>
    </source>
</evidence>
<sequence>MAVTTRSPIRTPGFLAFIVCALGAIALSITLLVSCTSSSTDTVSIAKVNVTQSIYELGTFILPNGSVASTPQIFTSLSIPSEWTTAFALDVLPKEYLFGLGGT</sequence>
<name>A0A6A6YUJ5_9PEZI</name>
<dbReference type="OrthoDB" id="10411532at2759"/>
<organism evidence="2">
    <name type="scientific">Mytilinidion resinicola</name>
    <dbReference type="NCBI Taxonomy" id="574789"/>
    <lineage>
        <taxon>Eukaryota</taxon>
        <taxon>Fungi</taxon>
        <taxon>Dikarya</taxon>
        <taxon>Ascomycota</taxon>
        <taxon>Pezizomycotina</taxon>
        <taxon>Dothideomycetes</taxon>
        <taxon>Pleosporomycetidae</taxon>
        <taxon>Mytilinidiales</taxon>
        <taxon>Mytilinidiaceae</taxon>
        <taxon>Mytilinidion</taxon>
    </lineage>
</organism>
<keyword evidence="1" id="KW-0472">Membrane</keyword>
<protein>
    <submittedName>
        <fullName evidence="2 4">Uncharacterized protein</fullName>
    </submittedName>
</protein>
<reference evidence="4" key="2">
    <citation type="submission" date="2020-04" db="EMBL/GenBank/DDBJ databases">
        <authorList>
            <consortium name="NCBI Genome Project"/>
        </authorList>
    </citation>
    <scope>NUCLEOTIDE SEQUENCE</scope>
    <source>
        <strain evidence="4">CBS 304.34</strain>
    </source>
</reference>
<dbReference type="GeneID" id="54454776"/>
<gene>
    <name evidence="2 4" type="ORF">BDZ99DRAFT_270039</name>
</gene>
<feature type="transmembrane region" description="Helical" evidence="1">
    <location>
        <begin position="12"/>
        <end position="33"/>
    </location>
</feature>
<dbReference type="RefSeq" id="XP_033579566.1">
    <property type="nucleotide sequence ID" value="XM_033713883.1"/>
</dbReference>
<evidence type="ECO:0000313" key="2">
    <source>
        <dbReference type="EMBL" id="KAF2812602.1"/>
    </source>
</evidence>
<reference evidence="4" key="3">
    <citation type="submission" date="2025-04" db="UniProtKB">
        <authorList>
            <consortium name="RefSeq"/>
        </authorList>
    </citation>
    <scope>IDENTIFICATION</scope>
    <source>
        <strain evidence="4">CBS 304.34</strain>
    </source>
</reference>
<dbReference type="EMBL" id="MU003697">
    <property type="protein sequence ID" value="KAF2812602.1"/>
    <property type="molecule type" value="Genomic_DNA"/>
</dbReference>
<evidence type="ECO:0000313" key="4">
    <source>
        <dbReference type="RefSeq" id="XP_033579566.1"/>
    </source>
</evidence>
<keyword evidence="1" id="KW-1133">Transmembrane helix</keyword>
<proteinExistence type="predicted"/>
<dbReference type="AlphaFoldDB" id="A0A6A6YUJ5"/>
<dbReference type="Proteomes" id="UP000504636">
    <property type="component" value="Unplaced"/>
</dbReference>
<dbReference type="PROSITE" id="PS51257">
    <property type="entry name" value="PROKAR_LIPOPROTEIN"/>
    <property type="match status" value="1"/>
</dbReference>
<keyword evidence="1" id="KW-0812">Transmembrane</keyword>
<evidence type="ECO:0000313" key="3">
    <source>
        <dbReference type="Proteomes" id="UP000504636"/>
    </source>
</evidence>
<keyword evidence="3" id="KW-1185">Reference proteome</keyword>
<accession>A0A6A6YUJ5</accession>